<protein>
    <submittedName>
        <fullName evidence="2">Phosphonate transporter</fullName>
    </submittedName>
</protein>
<organism evidence="2 3">
    <name type="scientific">Leucothrix arctica</name>
    <dbReference type="NCBI Taxonomy" id="1481894"/>
    <lineage>
        <taxon>Bacteria</taxon>
        <taxon>Pseudomonadati</taxon>
        <taxon>Pseudomonadota</taxon>
        <taxon>Gammaproteobacteria</taxon>
        <taxon>Thiotrichales</taxon>
        <taxon>Thiotrichaceae</taxon>
        <taxon>Leucothrix</taxon>
    </lineage>
</organism>
<dbReference type="GO" id="GO:0009882">
    <property type="term" value="F:blue light photoreceptor activity"/>
    <property type="evidence" value="ECO:0007669"/>
    <property type="project" value="InterPro"/>
</dbReference>
<dbReference type="SMART" id="SM01034">
    <property type="entry name" value="BLUF"/>
    <property type="match status" value="1"/>
</dbReference>
<sequence length="143" mass="16597">MSNLFHLIYASQAVHEFSRQDIVELLSDVKQKNQQLDVHGMLLYDKGSFFHILEGDKEIIHDLFDQIVKDEKYQKVTKIIFEAIPKMFFSDWSMGYSSLSRSELEQMDGMNDFFVGQTCLSGIDQGRATKLLRAFSCGRWRST</sequence>
<dbReference type="OrthoDB" id="557705at2"/>
<accession>A0A317CC52</accession>
<dbReference type="InterPro" id="IPR007024">
    <property type="entry name" value="BLUF_domain"/>
</dbReference>
<feature type="domain" description="BLUF" evidence="1">
    <location>
        <begin position="4"/>
        <end position="95"/>
    </location>
</feature>
<dbReference type="SUPFAM" id="SSF54975">
    <property type="entry name" value="Acylphosphatase/BLUF domain-like"/>
    <property type="match status" value="1"/>
</dbReference>
<dbReference type="Gene3D" id="3.30.70.100">
    <property type="match status" value="1"/>
</dbReference>
<dbReference type="EMBL" id="QGKL01000032">
    <property type="protein sequence ID" value="PWQ95681.1"/>
    <property type="molecule type" value="Genomic_DNA"/>
</dbReference>
<gene>
    <name evidence="2" type="ORF">DKT75_11650</name>
</gene>
<dbReference type="RefSeq" id="WP_109823609.1">
    <property type="nucleotide sequence ID" value="NZ_QGKL01000032.1"/>
</dbReference>
<dbReference type="GO" id="GO:0071949">
    <property type="term" value="F:FAD binding"/>
    <property type="evidence" value="ECO:0007669"/>
    <property type="project" value="InterPro"/>
</dbReference>
<comment type="caution">
    <text evidence="2">The sequence shown here is derived from an EMBL/GenBank/DDBJ whole genome shotgun (WGS) entry which is preliminary data.</text>
</comment>
<dbReference type="Pfam" id="PF04940">
    <property type="entry name" value="BLUF"/>
    <property type="match status" value="1"/>
</dbReference>
<evidence type="ECO:0000259" key="1">
    <source>
        <dbReference type="PROSITE" id="PS50925"/>
    </source>
</evidence>
<proteinExistence type="predicted"/>
<dbReference type="AlphaFoldDB" id="A0A317CC52"/>
<evidence type="ECO:0000313" key="3">
    <source>
        <dbReference type="Proteomes" id="UP000245506"/>
    </source>
</evidence>
<name>A0A317CC52_9GAMM</name>
<dbReference type="PROSITE" id="PS50925">
    <property type="entry name" value="BLUF"/>
    <property type="match status" value="1"/>
</dbReference>
<reference evidence="2 3" key="1">
    <citation type="submission" date="2018-05" db="EMBL/GenBank/DDBJ databases">
        <title>Leucothrix arctica sp. nov., isolated from Arctic seawater.</title>
        <authorList>
            <person name="Choi A."/>
            <person name="Baek K."/>
        </authorList>
    </citation>
    <scope>NUCLEOTIDE SEQUENCE [LARGE SCALE GENOMIC DNA]</scope>
    <source>
        <strain evidence="2 3">IMCC9719</strain>
    </source>
</reference>
<dbReference type="Proteomes" id="UP000245506">
    <property type="component" value="Unassembled WGS sequence"/>
</dbReference>
<keyword evidence="3" id="KW-1185">Reference proteome</keyword>
<dbReference type="InterPro" id="IPR036046">
    <property type="entry name" value="Acylphosphatase-like_dom_sf"/>
</dbReference>
<evidence type="ECO:0000313" key="2">
    <source>
        <dbReference type="EMBL" id="PWQ95681.1"/>
    </source>
</evidence>